<dbReference type="Gene3D" id="1.20.58.1420">
    <property type="entry name" value="Dsl1p vesicle tethering complex, Tip20p subunit, domain B"/>
    <property type="match status" value="1"/>
</dbReference>
<dbReference type="GO" id="GO:0006888">
    <property type="term" value="P:endoplasmic reticulum to Golgi vesicle-mediated transport"/>
    <property type="evidence" value="ECO:0007669"/>
    <property type="project" value="InterPro"/>
</dbReference>
<keyword evidence="4" id="KW-1185">Reference proteome</keyword>
<proteinExistence type="predicted"/>
<dbReference type="Pfam" id="PF04437">
    <property type="entry name" value="RINT1_TIP1"/>
    <property type="match status" value="1"/>
</dbReference>
<sequence length="832" mass="93224">MDARVQDYLDDKLQSSADLETLDSLLDNVKNQQGLLKKQLEQARREHKDAKQKSEEHVQRIRQKAKAFETEQGELDRRLLLVTQSETSDDAVRKFEGSMARLQKLDIAAGYVELLKEVELLKASCMEQLGKSDEAALEPYRRLQHLVMSMQPLQEAAEGAAPHLLDHIVQQVQSLRQTIQRSFADDLEKTLKKINWPKALETVPISLEKEWATNVGRLFDLQKPELKDREHMSSQKLASDDPPVLLPLEVMVRPLEQRFGYHFSGKKPTNRLDKPEYFLQHTLDLISTHADFVQNALQPLLSQRLRGSDLAFTPAYIDALSAFISALLPMLRRQLASVASQTDGQVQLLSHLLNEVISFDTTLQESYSYAPISPSVPWRGLCYFLLDSCGYFQTWLNAERDFAMTRYRSIVETSEAGELDYDSVAYDATKPTKMAIRVNDLLETITDRYRPLASFSQKLRFLIDVQIAIFDMFHQRLHSSLEAYLAMTSSVGRTMHGLSKDEQADLQGVKGLDRLCRVFGSASYLERALRDWSDDIFFLELWAELQHRAKHRDTISSKLAGLQEIQQKTSAAVGSVDGGDGDADVQSALFDETAAAYRRLRVRSESIITETLTYNIREALRPYARISTWASLSATAAGGSVSAELDYALRLLTDYFTFLGKTLGKLPLRRVSRQVCHAIQTYIWDGVLLRHSFSTAGAAQLAVDVRAIAARIDRYVGSGQAEMGLRRLLEGVTLVGLPVKGEVQRVLPSRSGGDGGAEEEEDGAAWDDGGADDDEIGGNGAGEGKQMGLFEAERLVFMDNESARHALELLGLEMLSESDARTVLERRVELGS</sequence>
<dbReference type="PANTHER" id="PTHR13520:SF0">
    <property type="entry name" value="RAD50-INTERACTING PROTEIN 1"/>
    <property type="match status" value="1"/>
</dbReference>
<dbReference type="InterPro" id="IPR042044">
    <property type="entry name" value="EXOC6PINT-1/Sec15/Tip20_C_dom2"/>
</dbReference>
<comment type="caution">
    <text evidence="3">The sequence shown here is derived from an EMBL/GenBank/DDBJ whole genome shotgun (WGS) entry which is preliminary data.</text>
</comment>
<dbReference type="InterPro" id="IPR042042">
    <property type="entry name" value="Tip20p_domB"/>
</dbReference>
<reference evidence="3 4" key="1">
    <citation type="submission" date="2017-03" db="EMBL/GenBank/DDBJ databases">
        <title>Genomes of endolithic fungi from Antarctica.</title>
        <authorList>
            <person name="Coleine C."/>
            <person name="Masonjones S."/>
            <person name="Stajich J.E."/>
        </authorList>
    </citation>
    <scope>NUCLEOTIDE SEQUENCE [LARGE SCALE GENOMIC DNA]</scope>
    <source>
        <strain evidence="3 4">CCFEE 6315</strain>
    </source>
</reference>
<evidence type="ECO:0000256" key="1">
    <source>
        <dbReference type="SAM" id="Coils"/>
    </source>
</evidence>
<keyword evidence="1" id="KW-0175">Coiled coil</keyword>
<protein>
    <recommendedName>
        <fullName evidence="5">RINT-1 family protein</fullName>
    </recommendedName>
</protein>
<feature type="compositionally biased region" description="Acidic residues" evidence="2">
    <location>
        <begin position="756"/>
        <end position="776"/>
    </location>
</feature>
<dbReference type="InterPro" id="IPR007528">
    <property type="entry name" value="RINT1_Tip20"/>
</dbReference>
<dbReference type="OrthoDB" id="2189254at2759"/>
<dbReference type="AlphaFoldDB" id="A0A4U0U0V8"/>
<organism evidence="3 4">
    <name type="scientific">Salinomyces thailandicus</name>
    <dbReference type="NCBI Taxonomy" id="706561"/>
    <lineage>
        <taxon>Eukaryota</taxon>
        <taxon>Fungi</taxon>
        <taxon>Dikarya</taxon>
        <taxon>Ascomycota</taxon>
        <taxon>Pezizomycotina</taxon>
        <taxon>Dothideomycetes</taxon>
        <taxon>Dothideomycetidae</taxon>
        <taxon>Mycosphaerellales</taxon>
        <taxon>Teratosphaeriaceae</taxon>
        <taxon>Salinomyces</taxon>
    </lineage>
</organism>
<dbReference type="GO" id="GO:0070939">
    <property type="term" value="C:Dsl1/NZR complex"/>
    <property type="evidence" value="ECO:0007669"/>
    <property type="project" value="InterPro"/>
</dbReference>
<dbReference type="Proteomes" id="UP000308549">
    <property type="component" value="Unassembled WGS sequence"/>
</dbReference>
<dbReference type="GO" id="GO:0060628">
    <property type="term" value="P:regulation of ER to Golgi vesicle-mediated transport"/>
    <property type="evidence" value="ECO:0007669"/>
    <property type="project" value="TreeGrafter"/>
</dbReference>
<evidence type="ECO:0008006" key="5">
    <source>
        <dbReference type="Google" id="ProtNLM"/>
    </source>
</evidence>
<evidence type="ECO:0000313" key="3">
    <source>
        <dbReference type="EMBL" id="TKA27986.1"/>
    </source>
</evidence>
<dbReference type="PROSITE" id="PS51386">
    <property type="entry name" value="RINT1_TIP20"/>
    <property type="match status" value="1"/>
</dbReference>
<name>A0A4U0U0V8_9PEZI</name>
<feature type="coiled-coil region" evidence="1">
    <location>
        <begin position="22"/>
        <end position="71"/>
    </location>
</feature>
<dbReference type="GO" id="GO:0006890">
    <property type="term" value="P:retrograde vesicle-mediated transport, Golgi to endoplasmic reticulum"/>
    <property type="evidence" value="ECO:0007669"/>
    <property type="project" value="InterPro"/>
</dbReference>
<evidence type="ECO:0000313" key="4">
    <source>
        <dbReference type="Proteomes" id="UP000308549"/>
    </source>
</evidence>
<dbReference type="Gene3D" id="1.20.58.670">
    <property type="entry name" value="Dsl1p vesicle tethering complex, Tip20p subunit, domain D"/>
    <property type="match status" value="1"/>
</dbReference>
<dbReference type="EMBL" id="NAJL01000020">
    <property type="protein sequence ID" value="TKA27986.1"/>
    <property type="molecule type" value="Genomic_DNA"/>
</dbReference>
<gene>
    <name evidence="3" type="ORF">B0A50_04052</name>
</gene>
<dbReference type="PANTHER" id="PTHR13520">
    <property type="entry name" value="RAD50-INTERACTING PROTEIN 1 RINT-1"/>
    <property type="match status" value="1"/>
</dbReference>
<feature type="region of interest" description="Disordered" evidence="2">
    <location>
        <begin position="747"/>
        <end position="783"/>
    </location>
</feature>
<accession>A0A4U0U0V8</accession>
<evidence type="ECO:0000256" key="2">
    <source>
        <dbReference type="SAM" id="MobiDB-lite"/>
    </source>
</evidence>